<dbReference type="RefSeq" id="WP_281045581.1">
    <property type="nucleotide sequence ID" value="NZ_JARYGZ010000002.1"/>
</dbReference>
<proteinExistence type="predicted"/>
<dbReference type="InterPro" id="IPR036206">
    <property type="entry name" value="ThiamineP_synth_sf"/>
</dbReference>
<protein>
    <submittedName>
        <fullName evidence="2">Thiamine phosphate synthase</fullName>
    </submittedName>
</protein>
<dbReference type="InterPro" id="IPR022998">
    <property type="entry name" value="ThiamineP_synth_TenI"/>
</dbReference>
<keyword evidence="3" id="KW-1185">Reference proteome</keyword>
<evidence type="ECO:0000259" key="1">
    <source>
        <dbReference type="Pfam" id="PF02581"/>
    </source>
</evidence>
<organism evidence="2 3">
    <name type="scientific">Sphingomonas oryzagri</name>
    <dbReference type="NCBI Taxonomy" id="3042314"/>
    <lineage>
        <taxon>Bacteria</taxon>
        <taxon>Pseudomonadati</taxon>
        <taxon>Pseudomonadota</taxon>
        <taxon>Alphaproteobacteria</taxon>
        <taxon>Sphingomonadales</taxon>
        <taxon>Sphingomonadaceae</taxon>
        <taxon>Sphingomonas</taxon>
    </lineage>
</organism>
<feature type="domain" description="Thiamine phosphate synthase/TenI" evidence="1">
    <location>
        <begin position="19"/>
        <end position="163"/>
    </location>
</feature>
<dbReference type="Proteomes" id="UP001160625">
    <property type="component" value="Unassembled WGS sequence"/>
</dbReference>
<gene>
    <name evidence="2" type="ORF">QGN17_15925</name>
</gene>
<name>A0ABT6N544_9SPHN</name>
<accession>A0ABT6N544</accession>
<evidence type="ECO:0000313" key="2">
    <source>
        <dbReference type="EMBL" id="MDH7640226.1"/>
    </source>
</evidence>
<dbReference type="SUPFAM" id="SSF51391">
    <property type="entry name" value="Thiamin phosphate synthase"/>
    <property type="match status" value="1"/>
</dbReference>
<comment type="caution">
    <text evidence="2">The sequence shown here is derived from an EMBL/GenBank/DDBJ whole genome shotgun (WGS) entry which is preliminary data.</text>
</comment>
<dbReference type="Pfam" id="PF02581">
    <property type="entry name" value="TMP-TENI"/>
    <property type="match status" value="1"/>
</dbReference>
<dbReference type="EMBL" id="JARYGZ010000002">
    <property type="protein sequence ID" value="MDH7640226.1"/>
    <property type="molecule type" value="Genomic_DNA"/>
</dbReference>
<reference evidence="2" key="1">
    <citation type="submission" date="2023-04" db="EMBL/GenBank/DDBJ databases">
        <title>Sphingomonas sp. MAHUQ-71 isolated from rice field.</title>
        <authorList>
            <person name="Huq M.A."/>
        </authorList>
    </citation>
    <scope>NUCLEOTIDE SEQUENCE</scope>
    <source>
        <strain evidence="2">MAHUQ-71</strain>
    </source>
</reference>
<dbReference type="InterPro" id="IPR013785">
    <property type="entry name" value="Aldolase_TIM"/>
</dbReference>
<evidence type="ECO:0000313" key="3">
    <source>
        <dbReference type="Proteomes" id="UP001160625"/>
    </source>
</evidence>
<dbReference type="Gene3D" id="3.20.20.70">
    <property type="entry name" value="Aldolase class I"/>
    <property type="match status" value="1"/>
</dbReference>
<sequence length="167" mass="18464">MTDERIGDALWIALERLPRGAGIVFRHYGVPPGERRALYEQVRAVARRRRLVLILASSPEQAAAWKADGVHGRSPRRGARPLIRSAPAHDGMELRAARHADLRFVSPVFATRSHPGARTLGPIRLGLMLGRERDGIVALGGMNHRRAQALRNLGITRWAAIDGLIRT</sequence>